<protein>
    <submittedName>
        <fullName evidence="1">Membrane-bound inhibitor of C-type lysozyme</fullName>
    </submittedName>
</protein>
<dbReference type="AlphaFoldDB" id="A0A7W9SSX6"/>
<reference evidence="1 2" key="1">
    <citation type="submission" date="2020-08" db="EMBL/GenBank/DDBJ databases">
        <title>Genomic Encyclopedia of Type Strains, Phase IV (KMG-IV): sequencing the most valuable type-strain genomes for metagenomic binning, comparative biology and taxonomic classification.</title>
        <authorList>
            <person name="Goeker M."/>
        </authorList>
    </citation>
    <scope>NUCLEOTIDE SEQUENCE [LARGE SCALE GENOMIC DNA]</scope>
    <source>
        <strain evidence="1 2">DSM 23562</strain>
    </source>
</reference>
<dbReference type="EMBL" id="JACHGW010000004">
    <property type="protein sequence ID" value="MBB6052116.1"/>
    <property type="molecule type" value="Genomic_DNA"/>
</dbReference>
<organism evidence="1 2">
    <name type="scientific">Armatimonas rosea</name>
    <dbReference type="NCBI Taxonomy" id="685828"/>
    <lineage>
        <taxon>Bacteria</taxon>
        <taxon>Bacillati</taxon>
        <taxon>Armatimonadota</taxon>
        <taxon>Armatimonadia</taxon>
        <taxon>Armatimonadales</taxon>
        <taxon>Armatimonadaceae</taxon>
        <taxon>Armatimonas</taxon>
    </lineage>
</organism>
<comment type="caution">
    <text evidence="1">The sequence shown here is derived from an EMBL/GenBank/DDBJ whole genome shotgun (WGS) entry which is preliminary data.</text>
</comment>
<sequence length="69" mass="7468">MRTDNKKAFWVVGVVAATVSAATAAYIIWTHGKKAGVASASETVEDLLDRCHDQVKQIEQRLSEVPQAA</sequence>
<name>A0A7W9SSX6_ARMRO</name>
<evidence type="ECO:0000313" key="1">
    <source>
        <dbReference type="EMBL" id="MBB6052116.1"/>
    </source>
</evidence>
<proteinExistence type="predicted"/>
<gene>
    <name evidence="1" type="ORF">HNQ39_003937</name>
</gene>
<evidence type="ECO:0000313" key="2">
    <source>
        <dbReference type="Proteomes" id="UP000520814"/>
    </source>
</evidence>
<accession>A0A7W9SSX6</accession>
<dbReference type="Proteomes" id="UP000520814">
    <property type="component" value="Unassembled WGS sequence"/>
</dbReference>
<keyword evidence="2" id="KW-1185">Reference proteome</keyword>